<gene>
    <name evidence="1" type="ORF">US31_C0008G0015</name>
</gene>
<dbReference type="AlphaFoldDB" id="A0A0G0FKC3"/>
<dbReference type="Gene3D" id="3.40.50.150">
    <property type="entry name" value="Vaccinia Virus protein VP39"/>
    <property type="match status" value="1"/>
</dbReference>
<organism evidence="1 2">
    <name type="scientific">Berkelbacteria bacterium GW2011_GWA1_36_9</name>
    <dbReference type="NCBI Taxonomy" id="1618331"/>
    <lineage>
        <taxon>Bacteria</taxon>
        <taxon>Candidatus Berkelbacteria</taxon>
    </lineage>
</organism>
<dbReference type="SUPFAM" id="SSF53335">
    <property type="entry name" value="S-adenosyl-L-methionine-dependent methyltransferases"/>
    <property type="match status" value="1"/>
</dbReference>
<keyword evidence="1" id="KW-0808">Transferase</keyword>
<dbReference type="EMBL" id="LBSM01000008">
    <property type="protein sequence ID" value="KKQ18172.1"/>
    <property type="molecule type" value="Genomic_DNA"/>
</dbReference>
<protein>
    <submittedName>
        <fullName evidence="1">Methyltransferase family protein</fullName>
    </submittedName>
</protein>
<dbReference type="GO" id="GO:0008168">
    <property type="term" value="F:methyltransferase activity"/>
    <property type="evidence" value="ECO:0007669"/>
    <property type="project" value="UniProtKB-KW"/>
</dbReference>
<comment type="caution">
    <text evidence="1">The sequence shown here is derived from an EMBL/GenBank/DDBJ whole genome shotgun (WGS) entry which is preliminary data.</text>
</comment>
<proteinExistence type="predicted"/>
<sequence>MNISKCAICNQNKFKKTGVVQTSVWERPNLKSLKRKNVSFVLAKCLVCEHQMLIGDFTKTNLNNLYKSSSQDFTPQVVTENPQINIDILKSIEKYVTRKKATIVDFGCGDLSLLKLIKNKLGRVRKVRLIGVDFVKPPYILDGIDYFQANLLEMDKNNRFKNLKFDYGFLVHSLEHILQPRKLLTDIRSLMNEKSLLYIEVPDNGLLDVVNLLSLDLITPQHIQYFDSDSLTSLITSNGFQLLARDSKITNQIPRLKMIVKKKSNIYHQTPLSKAVDRIEKIIESSANIILTISHHHQVAVWGIGADLDRMIKLNKKLKTKIERKELILFDSYLWGKKWFGNQILNPGQFKKTRNLKIILTPLAAHVRKDIFKNATLMGFNKDQLIDPYQ</sequence>
<accession>A0A0G0FKC3</accession>
<evidence type="ECO:0000313" key="1">
    <source>
        <dbReference type="EMBL" id="KKQ18172.1"/>
    </source>
</evidence>
<dbReference type="Pfam" id="PF13489">
    <property type="entry name" value="Methyltransf_23"/>
    <property type="match status" value="1"/>
</dbReference>
<keyword evidence="1" id="KW-0489">Methyltransferase</keyword>
<dbReference type="GO" id="GO:0032259">
    <property type="term" value="P:methylation"/>
    <property type="evidence" value="ECO:0007669"/>
    <property type="project" value="UniProtKB-KW"/>
</dbReference>
<reference evidence="1 2" key="1">
    <citation type="journal article" date="2015" name="Nature">
        <title>rRNA introns, odd ribosomes, and small enigmatic genomes across a large radiation of phyla.</title>
        <authorList>
            <person name="Brown C.T."/>
            <person name="Hug L.A."/>
            <person name="Thomas B.C."/>
            <person name="Sharon I."/>
            <person name="Castelle C.J."/>
            <person name="Singh A."/>
            <person name="Wilkins M.J."/>
            <person name="Williams K.H."/>
            <person name="Banfield J.F."/>
        </authorList>
    </citation>
    <scope>NUCLEOTIDE SEQUENCE [LARGE SCALE GENOMIC DNA]</scope>
</reference>
<evidence type="ECO:0000313" key="2">
    <source>
        <dbReference type="Proteomes" id="UP000034508"/>
    </source>
</evidence>
<name>A0A0G0FKC3_9BACT</name>
<dbReference type="PANTHER" id="PTHR43861">
    <property type="entry name" value="TRANS-ACONITATE 2-METHYLTRANSFERASE-RELATED"/>
    <property type="match status" value="1"/>
</dbReference>
<dbReference type="InterPro" id="IPR029063">
    <property type="entry name" value="SAM-dependent_MTases_sf"/>
</dbReference>
<dbReference type="Proteomes" id="UP000034508">
    <property type="component" value="Unassembled WGS sequence"/>
</dbReference>